<dbReference type="AlphaFoldDB" id="A0A0F9MRL5"/>
<dbReference type="EMBL" id="LAZR01008354">
    <property type="protein sequence ID" value="KKM79290.1"/>
    <property type="molecule type" value="Genomic_DNA"/>
</dbReference>
<reference evidence="1" key="1">
    <citation type="journal article" date="2015" name="Nature">
        <title>Complex archaea that bridge the gap between prokaryotes and eukaryotes.</title>
        <authorList>
            <person name="Spang A."/>
            <person name="Saw J.H."/>
            <person name="Jorgensen S.L."/>
            <person name="Zaremba-Niedzwiedzka K."/>
            <person name="Martijn J."/>
            <person name="Lind A.E."/>
            <person name="van Eijk R."/>
            <person name="Schleper C."/>
            <person name="Guy L."/>
            <person name="Ettema T.J."/>
        </authorList>
    </citation>
    <scope>NUCLEOTIDE SEQUENCE</scope>
</reference>
<comment type="caution">
    <text evidence="1">The sequence shown here is derived from an EMBL/GenBank/DDBJ whole genome shotgun (WGS) entry which is preliminary data.</text>
</comment>
<proteinExistence type="predicted"/>
<sequence>MNEMSDVKTDIKYYFDAKKGPKTTKRLVRCLKKSELPLEETLDLLGELMRMDNVYFMEKIYPILVNQTKYSPILQNLDVDKYMLEKFCMIQGETFLAMGNAKISESKTITSGKIFVTNYRIIMCGEQVVRSAQATVKTRPHLIGSIMRSGITHKRKALRKAITKALSSEISNFDIVEWGYYFPISYAQNIKRTDKMISYFVKIETEKKNIKMKLKITPKKLKKQPKLEFQEQGRKLLDQIEELLVQNQ</sequence>
<evidence type="ECO:0008006" key="2">
    <source>
        <dbReference type="Google" id="ProtNLM"/>
    </source>
</evidence>
<accession>A0A0F9MRL5</accession>
<evidence type="ECO:0000313" key="1">
    <source>
        <dbReference type="EMBL" id="KKM79290.1"/>
    </source>
</evidence>
<organism evidence="1">
    <name type="scientific">marine sediment metagenome</name>
    <dbReference type="NCBI Taxonomy" id="412755"/>
    <lineage>
        <taxon>unclassified sequences</taxon>
        <taxon>metagenomes</taxon>
        <taxon>ecological metagenomes</taxon>
    </lineage>
</organism>
<name>A0A0F9MRL5_9ZZZZ</name>
<protein>
    <recommendedName>
        <fullName evidence="2">GRAM domain-containing protein</fullName>
    </recommendedName>
</protein>
<gene>
    <name evidence="1" type="ORF">LCGC14_1351400</name>
</gene>